<evidence type="ECO:0000313" key="5">
    <source>
        <dbReference type="Proteomes" id="UP001208570"/>
    </source>
</evidence>
<comment type="caution">
    <text evidence="4">The sequence shown here is derived from an EMBL/GenBank/DDBJ whole genome shotgun (WGS) entry which is preliminary data.</text>
</comment>
<dbReference type="PIRSF" id="PIRSF037037">
    <property type="entry name" value="Kelch-like_protein_gigaxonin"/>
    <property type="match status" value="1"/>
</dbReference>
<evidence type="ECO:0000313" key="4">
    <source>
        <dbReference type="EMBL" id="KAK2145514.1"/>
    </source>
</evidence>
<name>A0AAD9J2S9_9ANNE</name>
<dbReference type="EMBL" id="JAODUP010000677">
    <property type="protein sequence ID" value="KAK2145514.1"/>
    <property type="molecule type" value="Genomic_DNA"/>
</dbReference>
<dbReference type="Gene3D" id="3.30.710.10">
    <property type="entry name" value="Potassium Channel Kv1.1, Chain A"/>
    <property type="match status" value="1"/>
</dbReference>
<evidence type="ECO:0000256" key="1">
    <source>
        <dbReference type="ARBA" id="ARBA00022441"/>
    </source>
</evidence>
<dbReference type="SUPFAM" id="SSF54695">
    <property type="entry name" value="POZ domain"/>
    <property type="match status" value="1"/>
</dbReference>
<dbReference type="Gene3D" id="1.25.40.420">
    <property type="match status" value="1"/>
</dbReference>
<dbReference type="Pfam" id="PF01344">
    <property type="entry name" value="Kelch_1"/>
    <property type="match status" value="1"/>
</dbReference>
<dbReference type="InterPro" id="IPR011333">
    <property type="entry name" value="SKP1/BTB/POZ_sf"/>
</dbReference>
<dbReference type="SMART" id="SM00612">
    <property type="entry name" value="Kelch"/>
    <property type="match status" value="2"/>
</dbReference>
<dbReference type="Pfam" id="PF07707">
    <property type="entry name" value="BACK"/>
    <property type="match status" value="1"/>
</dbReference>
<protein>
    <recommendedName>
        <fullName evidence="3">BTB domain-containing protein</fullName>
    </recommendedName>
</protein>
<gene>
    <name evidence="4" type="ORF">LSH36_677g04047</name>
</gene>
<dbReference type="Pfam" id="PF00651">
    <property type="entry name" value="BTB"/>
    <property type="match status" value="1"/>
</dbReference>
<proteinExistence type="predicted"/>
<dbReference type="InterPro" id="IPR006652">
    <property type="entry name" value="Kelch_1"/>
</dbReference>
<dbReference type="SMART" id="SM00225">
    <property type="entry name" value="BTB"/>
    <property type="match status" value="1"/>
</dbReference>
<dbReference type="PANTHER" id="PTHR24412:SF489">
    <property type="entry name" value="RING FINGER DOMAIN AND KELCH REPEAT-CONTAINING PROTEIN DDB_G0271372"/>
    <property type="match status" value="1"/>
</dbReference>
<sequence length="666" mass="76264">MFERKRYLATIPWTDWRCYMRLGVLSPTKTKMESGSDENFMDFNELVECPRAVAISRPMLNNERQTVYEDSARDAHVLSEMHRFYQDKRLCDIILVVESARFRCHRLVLAASSLYFERMFSNDMSESRASEITLKVVTACAVKNLLEYAYTSKLSVTQDTALEVFEAADMLQFPSARMFCQDFLMDEIDEKNCLSFLLYADAFSCESMYEKAKLMAAKHFQSVCVSQEFNELPFRHLVSLLAEDGIEMEYEEHVYEAMKRWLLHDEKTRQQHLADLFKCIRLNFVSRWFLIEVISKDKLIKENEACSQIMQNAKDQLLAQGHTYEIPWQMPPSRKCTGLTQKIVYINTYHPNPAESNVFLFDLVNKSWSCTSKPCPLASDFSTCESIDDILLVIGGWTPQAGTKSLNQRGAVNIIHEFRVMSIFPTLWYVGAHSMGISRYLHSTISIGKQIYLLGGYDETQSLQASVFVTDSECFYKFDVCPRMLYPVCRPALATWGSFIYVFGGFGESGIPRQFIQRYDITNQKWSEIIPGIEGVYVSCQYATTIDDLIYVCCGELASYHGSEDIMVGHLIPHKCLDCILCFNPLTNNWKTQFQFPVSRTGRFSITCFGNKIYITGGESNGVPHNTVEVYDPETNLLEVVGNTREGEGALSLCTTMTVMHENFGM</sequence>
<dbReference type="SMART" id="SM00875">
    <property type="entry name" value="BACK"/>
    <property type="match status" value="1"/>
</dbReference>
<dbReference type="InterPro" id="IPR011705">
    <property type="entry name" value="BACK"/>
</dbReference>
<organism evidence="4 5">
    <name type="scientific">Paralvinella palmiformis</name>
    <dbReference type="NCBI Taxonomy" id="53620"/>
    <lineage>
        <taxon>Eukaryota</taxon>
        <taxon>Metazoa</taxon>
        <taxon>Spiralia</taxon>
        <taxon>Lophotrochozoa</taxon>
        <taxon>Annelida</taxon>
        <taxon>Polychaeta</taxon>
        <taxon>Sedentaria</taxon>
        <taxon>Canalipalpata</taxon>
        <taxon>Terebellida</taxon>
        <taxon>Terebelliformia</taxon>
        <taxon>Alvinellidae</taxon>
        <taxon>Paralvinella</taxon>
    </lineage>
</organism>
<dbReference type="Proteomes" id="UP001208570">
    <property type="component" value="Unassembled WGS sequence"/>
</dbReference>
<evidence type="ECO:0000259" key="3">
    <source>
        <dbReference type="PROSITE" id="PS50097"/>
    </source>
</evidence>
<dbReference type="AlphaFoldDB" id="A0AAD9J2S9"/>
<dbReference type="Gene3D" id="2.120.10.80">
    <property type="entry name" value="Kelch-type beta propeller"/>
    <property type="match status" value="2"/>
</dbReference>
<dbReference type="InterPro" id="IPR017096">
    <property type="entry name" value="BTB-kelch_protein"/>
</dbReference>
<dbReference type="InterPro" id="IPR000210">
    <property type="entry name" value="BTB/POZ_dom"/>
</dbReference>
<dbReference type="FunFam" id="1.25.40.420:FF:000001">
    <property type="entry name" value="Kelch-like family member 12"/>
    <property type="match status" value="1"/>
</dbReference>
<evidence type="ECO:0000256" key="2">
    <source>
        <dbReference type="ARBA" id="ARBA00022737"/>
    </source>
</evidence>
<dbReference type="SUPFAM" id="SSF117281">
    <property type="entry name" value="Kelch motif"/>
    <property type="match status" value="1"/>
</dbReference>
<accession>A0AAD9J2S9</accession>
<keyword evidence="2" id="KW-0677">Repeat</keyword>
<reference evidence="4" key="1">
    <citation type="journal article" date="2023" name="Mol. Biol. Evol.">
        <title>Third-Generation Sequencing Reveals the Adaptive Role of the Epigenome in Three Deep-Sea Polychaetes.</title>
        <authorList>
            <person name="Perez M."/>
            <person name="Aroh O."/>
            <person name="Sun Y."/>
            <person name="Lan Y."/>
            <person name="Juniper S.K."/>
            <person name="Young C.R."/>
            <person name="Angers B."/>
            <person name="Qian P.Y."/>
        </authorList>
    </citation>
    <scope>NUCLEOTIDE SEQUENCE</scope>
    <source>
        <strain evidence="4">P08H-3</strain>
    </source>
</reference>
<dbReference type="PROSITE" id="PS50097">
    <property type="entry name" value="BTB"/>
    <property type="match status" value="1"/>
</dbReference>
<keyword evidence="1" id="KW-0880">Kelch repeat</keyword>
<keyword evidence="5" id="KW-1185">Reference proteome</keyword>
<dbReference type="InterPro" id="IPR015915">
    <property type="entry name" value="Kelch-typ_b-propeller"/>
</dbReference>
<feature type="domain" description="BTB" evidence="3">
    <location>
        <begin position="91"/>
        <end position="158"/>
    </location>
</feature>
<dbReference type="PANTHER" id="PTHR24412">
    <property type="entry name" value="KELCH PROTEIN"/>
    <property type="match status" value="1"/>
</dbReference>
<dbReference type="CDD" id="cd18186">
    <property type="entry name" value="BTB_POZ_ZBTB_KLHL-like"/>
    <property type="match status" value="1"/>
</dbReference>